<dbReference type="InterPro" id="IPR050250">
    <property type="entry name" value="Macrolide_Exporter_MacB"/>
</dbReference>
<reference evidence="10 11" key="1">
    <citation type="journal article" date="2015" name="BMC Genomics">
        <title>Genome mining reveals unlocked bioactive potential of marine Gram-negative bacteria.</title>
        <authorList>
            <person name="Machado H."/>
            <person name="Sonnenschein E.C."/>
            <person name="Melchiorsen J."/>
            <person name="Gram L."/>
        </authorList>
    </citation>
    <scope>NUCLEOTIDE SEQUENCE [LARGE SCALE GENOMIC DNA]</scope>
    <source>
        <strain evidence="10 11">S2471</strain>
    </source>
</reference>
<feature type="transmembrane region" description="Helical" evidence="7">
    <location>
        <begin position="268"/>
        <end position="292"/>
    </location>
</feature>
<organism evidence="10 11">
    <name type="scientific">Pseudoalteromonas rubra</name>
    <dbReference type="NCBI Taxonomy" id="43658"/>
    <lineage>
        <taxon>Bacteria</taxon>
        <taxon>Pseudomonadati</taxon>
        <taxon>Pseudomonadota</taxon>
        <taxon>Gammaproteobacteria</taxon>
        <taxon>Alteromonadales</taxon>
        <taxon>Pseudoalteromonadaceae</taxon>
        <taxon>Pseudoalteromonas</taxon>
    </lineage>
</organism>
<name>A0A0F4QFU9_9GAMM</name>
<feature type="transmembrane region" description="Helical" evidence="7">
    <location>
        <begin position="684"/>
        <end position="707"/>
    </location>
</feature>
<comment type="caution">
    <text evidence="10">The sequence shown here is derived from an EMBL/GenBank/DDBJ whole genome shotgun (WGS) entry which is preliminary data.</text>
</comment>
<comment type="similarity">
    <text evidence="6">Belongs to the ABC-4 integral membrane protein family.</text>
</comment>
<evidence type="ECO:0000259" key="8">
    <source>
        <dbReference type="Pfam" id="PF02687"/>
    </source>
</evidence>
<dbReference type="GO" id="GO:0005886">
    <property type="term" value="C:plasma membrane"/>
    <property type="evidence" value="ECO:0007669"/>
    <property type="project" value="UniProtKB-SubCell"/>
</dbReference>
<dbReference type="Pfam" id="PF12704">
    <property type="entry name" value="MacB_PCD"/>
    <property type="match status" value="2"/>
</dbReference>
<protein>
    <submittedName>
        <fullName evidence="10">ABC transporter permease</fullName>
    </submittedName>
</protein>
<feature type="domain" description="MacB-like periplasmic core" evidence="9">
    <location>
        <begin position="492"/>
        <end position="654"/>
    </location>
</feature>
<dbReference type="InterPro" id="IPR003838">
    <property type="entry name" value="ABC3_permease_C"/>
</dbReference>
<feature type="transmembrane region" description="Helical" evidence="7">
    <location>
        <begin position="419"/>
        <end position="439"/>
    </location>
</feature>
<evidence type="ECO:0000313" key="10">
    <source>
        <dbReference type="EMBL" id="KJZ05567.1"/>
    </source>
</evidence>
<evidence type="ECO:0000313" key="11">
    <source>
        <dbReference type="Proteomes" id="UP000033452"/>
    </source>
</evidence>
<gene>
    <name evidence="10" type="ORF">TW77_22435</name>
</gene>
<feature type="transmembrane region" description="Helical" evidence="7">
    <location>
        <begin position="774"/>
        <end position="794"/>
    </location>
</feature>
<feature type="transmembrane region" description="Helical" evidence="7">
    <location>
        <begin position="368"/>
        <end position="390"/>
    </location>
</feature>
<feature type="transmembrane region" description="Helical" evidence="7">
    <location>
        <begin position="319"/>
        <end position="342"/>
    </location>
</feature>
<keyword evidence="4 7" id="KW-1133">Transmembrane helix</keyword>
<sequence length="811" mass="88764">MSIRSDIKYALRLLAKKPSFSALTVFVMATGLGLSVYLFSFMNTMLFKPLPFEDGEHLIEITTSTNGQRNFGDFNIHDFAEVEAQLSGASEFSAYRRAVVNIAGRDGARRYESADARANLFELTRTAPLLGRTFTADEDKVGAQNVVVLGYDIWQNHFGADQEILSRSVDINGQPYRIIGVMPEGYYYPRRAQLWRPLRDNPQQVSREQNAQVTGLALRKPGVTIEQLDNELTLIMQRLEQRYPKTNSGLSAYALTMHQSTADGGMSVVYVMHTAAILILVLASVNVGNLLLSRAVERSQETAIRVALGAPTGRLLSQLLWESLLICGLGGLIGLLLVGWGLEITQTVTNQFFTDRPPFWWDFGIDAYTLKVFFAFLVGTIFVTGFLPAWRNINGDFNAVLRDGTRGALGKSAGKLNKALVIGEVFLSITILIVAAVMISGSYKATYADYGVNTQDKLVGQITLPEEQYQTDEQRRQFVQTLKAQLDAQSGFSSNMITSALPGFGDKRPAVAVAGQEYGQQGLASYPRANQVAVVPGALQHIEAKLLEGRFFNDSDNSEDKRTVIVTDSFVQQYMNTEQPIGQRVQFINEDGSKGPWFTIVGVVKHIVQTMPNRDKATRTPSFYVPFAQSPRAAVYISVQLQSDTQSAKAALTRVVNQIDSQLPVFNIATLDDRLTQRVAPLRFVGGVFVLFGLASLLLAASGIYGVMANTISQRTQEIGVKRALGASESRITLEFLLSGTTQLLLGAVPGLAIGLTLGYAMSVPIGVEFFDVAVTAVVLTGVLSLVVLLATYLPTQRALSNEPAYALHNN</sequence>
<dbReference type="InterPro" id="IPR017800">
    <property type="entry name" value="ADOP"/>
</dbReference>
<dbReference type="InterPro" id="IPR025857">
    <property type="entry name" value="MacB_PCD"/>
</dbReference>
<evidence type="ECO:0000256" key="7">
    <source>
        <dbReference type="SAM" id="Phobius"/>
    </source>
</evidence>
<evidence type="ECO:0000256" key="1">
    <source>
        <dbReference type="ARBA" id="ARBA00004651"/>
    </source>
</evidence>
<feature type="domain" description="ABC3 transporter permease C-terminal" evidence="8">
    <location>
        <begin position="275"/>
        <end position="391"/>
    </location>
</feature>
<dbReference type="PANTHER" id="PTHR30572:SF4">
    <property type="entry name" value="ABC TRANSPORTER PERMEASE YTRF"/>
    <property type="match status" value="1"/>
</dbReference>
<evidence type="ECO:0000259" key="9">
    <source>
        <dbReference type="Pfam" id="PF12704"/>
    </source>
</evidence>
<accession>A0A0F4QFU9</accession>
<dbReference type="AlphaFoldDB" id="A0A0F4QFU9"/>
<dbReference type="GO" id="GO:0022857">
    <property type="term" value="F:transmembrane transporter activity"/>
    <property type="evidence" value="ECO:0007669"/>
    <property type="project" value="TreeGrafter"/>
</dbReference>
<evidence type="ECO:0000256" key="4">
    <source>
        <dbReference type="ARBA" id="ARBA00022989"/>
    </source>
</evidence>
<comment type="subcellular location">
    <subcellularLocation>
        <location evidence="1">Cell membrane</location>
        <topology evidence="1">Multi-pass membrane protein</topology>
    </subcellularLocation>
</comment>
<evidence type="ECO:0000256" key="6">
    <source>
        <dbReference type="ARBA" id="ARBA00038076"/>
    </source>
</evidence>
<dbReference type="PATRIC" id="fig|43658.5.peg.4732"/>
<dbReference type="EMBL" id="JXYA01000066">
    <property type="protein sequence ID" value="KJZ05567.1"/>
    <property type="molecule type" value="Genomic_DNA"/>
</dbReference>
<dbReference type="RefSeq" id="WP_046007198.1">
    <property type="nucleotide sequence ID" value="NZ_JXYA01000066.1"/>
</dbReference>
<feature type="transmembrane region" description="Helical" evidence="7">
    <location>
        <begin position="744"/>
        <end position="762"/>
    </location>
</feature>
<keyword evidence="5 7" id="KW-0472">Membrane</keyword>
<keyword evidence="11" id="KW-1185">Reference proteome</keyword>
<keyword evidence="2" id="KW-1003">Cell membrane</keyword>
<proteinExistence type="inferred from homology"/>
<dbReference type="Pfam" id="PF02687">
    <property type="entry name" value="FtsX"/>
    <property type="match status" value="2"/>
</dbReference>
<keyword evidence="3 7" id="KW-0812">Transmembrane</keyword>
<dbReference type="OrthoDB" id="9770036at2"/>
<evidence type="ECO:0000256" key="3">
    <source>
        <dbReference type="ARBA" id="ARBA00022692"/>
    </source>
</evidence>
<dbReference type="Proteomes" id="UP000033452">
    <property type="component" value="Unassembled WGS sequence"/>
</dbReference>
<feature type="transmembrane region" description="Helical" evidence="7">
    <location>
        <begin position="20"/>
        <end position="42"/>
    </location>
</feature>
<feature type="domain" description="MacB-like periplasmic core" evidence="9">
    <location>
        <begin position="21"/>
        <end position="233"/>
    </location>
</feature>
<evidence type="ECO:0000256" key="2">
    <source>
        <dbReference type="ARBA" id="ARBA00022475"/>
    </source>
</evidence>
<evidence type="ECO:0000256" key="5">
    <source>
        <dbReference type="ARBA" id="ARBA00023136"/>
    </source>
</evidence>
<dbReference type="PANTHER" id="PTHR30572">
    <property type="entry name" value="MEMBRANE COMPONENT OF TRANSPORTER-RELATED"/>
    <property type="match status" value="1"/>
</dbReference>
<feature type="domain" description="ABC3 transporter permease C-terminal" evidence="8">
    <location>
        <begin position="691"/>
        <end position="801"/>
    </location>
</feature>
<dbReference type="NCBIfam" id="TIGR03434">
    <property type="entry name" value="ADOP"/>
    <property type="match status" value="1"/>
</dbReference>